<feature type="region of interest" description="Disordered" evidence="1">
    <location>
        <begin position="128"/>
        <end position="149"/>
    </location>
</feature>
<comment type="caution">
    <text evidence="2">The sequence shown here is derived from an EMBL/GenBank/DDBJ whole genome shotgun (WGS) entry which is preliminary data.</text>
</comment>
<feature type="non-terminal residue" evidence="2">
    <location>
        <position position="1"/>
    </location>
</feature>
<gene>
    <name evidence="2" type="ORF">HRJ53_00155</name>
</gene>
<evidence type="ECO:0000256" key="1">
    <source>
        <dbReference type="SAM" id="MobiDB-lite"/>
    </source>
</evidence>
<accession>A0A7V8SUQ7</accession>
<sequence length="415" mass="46902">LRRTPFAEIASILPTASPSQGSSSNNSVYSIQLRTKNGKKFTLADEISSRQEARWIVSQLETLAGLKLDTHVEVNLPLGVRVQPAQLRTPQTGIRGRTSGSSWVPFAVFGTIVLALFAWQTNKWSGRNRSVRANGSRTATSPRPRPVRPRVFSVPLTDADIGRVLVLPAQSQAEELFERAIGHDTRALEVFSRQIDGWIGHINQSDRVAQLVRRAQFSKDLRIRIAQMDLSLAIEGFHENEQAADSLIARASADPQHRAWAAYYLGMLAGRGVDPDRIHKLLVDYARNDKEPNVRQWAVEGLRFLGRDEVLDELFTSFTQDPSMNVRDRAGCNISDGGVFTRKQRMRMVPKFIELAAQPNLPPQMRSWCFMALHEITDENLPADADAWNRWQADHGAEKMDEFERIEWWQVRGDE</sequence>
<dbReference type="InterPro" id="IPR011989">
    <property type="entry name" value="ARM-like"/>
</dbReference>
<dbReference type="SUPFAM" id="SSF48371">
    <property type="entry name" value="ARM repeat"/>
    <property type="match status" value="1"/>
</dbReference>
<proteinExistence type="predicted"/>
<organism evidence="2 3">
    <name type="scientific">Candidatus Acidiferrum panamense</name>
    <dbReference type="NCBI Taxonomy" id="2741543"/>
    <lineage>
        <taxon>Bacteria</taxon>
        <taxon>Pseudomonadati</taxon>
        <taxon>Acidobacteriota</taxon>
        <taxon>Terriglobia</taxon>
        <taxon>Candidatus Acidiferrales</taxon>
        <taxon>Candidatus Acidiferrum</taxon>
    </lineage>
</organism>
<feature type="compositionally biased region" description="Polar residues" evidence="1">
    <location>
        <begin position="128"/>
        <end position="141"/>
    </location>
</feature>
<keyword evidence="3" id="KW-1185">Reference proteome</keyword>
<dbReference type="Pfam" id="PF13646">
    <property type="entry name" value="HEAT_2"/>
    <property type="match status" value="1"/>
</dbReference>
<protein>
    <submittedName>
        <fullName evidence="2">HEAT repeat domain-containing protein</fullName>
    </submittedName>
</protein>
<reference evidence="2" key="1">
    <citation type="submission" date="2020-06" db="EMBL/GenBank/DDBJ databases">
        <title>Legume-microbial interactions unlock mineral nutrients during tropical forest succession.</title>
        <authorList>
            <person name="Epihov D.Z."/>
        </authorList>
    </citation>
    <scope>NUCLEOTIDE SEQUENCE [LARGE SCALE GENOMIC DNA]</scope>
    <source>
        <strain evidence="2">Pan2503</strain>
    </source>
</reference>
<dbReference type="Proteomes" id="UP000567293">
    <property type="component" value="Unassembled WGS sequence"/>
</dbReference>
<dbReference type="Gene3D" id="1.25.10.10">
    <property type="entry name" value="Leucine-rich Repeat Variant"/>
    <property type="match status" value="1"/>
</dbReference>
<dbReference type="EMBL" id="JACDQQ010000016">
    <property type="protein sequence ID" value="MBA0083385.1"/>
    <property type="molecule type" value="Genomic_DNA"/>
</dbReference>
<evidence type="ECO:0000313" key="3">
    <source>
        <dbReference type="Proteomes" id="UP000567293"/>
    </source>
</evidence>
<dbReference type="AlphaFoldDB" id="A0A7V8SUQ7"/>
<name>A0A7V8SUQ7_9BACT</name>
<dbReference type="InterPro" id="IPR016024">
    <property type="entry name" value="ARM-type_fold"/>
</dbReference>
<evidence type="ECO:0000313" key="2">
    <source>
        <dbReference type="EMBL" id="MBA0083385.1"/>
    </source>
</evidence>